<protein>
    <submittedName>
        <fullName evidence="2">Uncharacterized protein</fullName>
    </submittedName>
</protein>
<dbReference type="Proteomes" id="UP000288805">
    <property type="component" value="Unassembled WGS sequence"/>
</dbReference>
<gene>
    <name evidence="2" type="ORF">CK203_038665</name>
</gene>
<reference evidence="2 3" key="1">
    <citation type="journal article" date="2018" name="PLoS Genet.">
        <title>Population sequencing reveals clonal diversity and ancestral inbreeding in the grapevine cultivar Chardonnay.</title>
        <authorList>
            <person name="Roach M.J."/>
            <person name="Johnson D.L."/>
            <person name="Bohlmann J."/>
            <person name="van Vuuren H.J."/>
            <person name="Jones S.J."/>
            <person name="Pretorius I.S."/>
            <person name="Schmidt S.A."/>
            <person name="Borneman A.R."/>
        </authorList>
    </citation>
    <scope>NUCLEOTIDE SEQUENCE [LARGE SCALE GENOMIC DNA]</scope>
    <source>
        <strain evidence="3">cv. Chardonnay</strain>
        <tissue evidence="2">Leaf</tissue>
    </source>
</reference>
<name>A0A438HV23_VITVI</name>
<comment type="caution">
    <text evidence="2">The sequence shown here is derived from an EMBL/GenBank/DDBJ whole genome shotgun (WGS) entry which is preliminary data.</text>
</comment>
<sequence>MKLGTVTCSVGKSSLVVAWLGGALALFEFENKVEADLVLLRGSRFFKEREFLLQKWGPKVGCLRNGSHAKEVWVKVVGLPLHIWSREWARILVRVSRKNRPGGGKVRLYKDEGRKDRDEGGGDARAGVSVRDFQIDMQSRGTDEQVVCGKRHRDAAVAKGRLPSAAKLDSTACGPRPRKVSWKALKDKGCLGLSGGVDWAKGPRAPSVPARGAGGMDLELLVVEVAIVGELLLVRNGVVSVLDGWSEPSWGSVDAVVEFKLSCDVQSLPGMPTEGFEEEILYLLRRMKGRIDQKRKEGVLGRRV</sequence>
<dbReference type="EMBL" id="QGNW01000175">
    <property type="protein sequence ID" value="RVW88296.1"/>
    <property type="molecule type" value="Genomic_DNA"/>
</dbReference>
<feature type="region of interest" description="Disordered" evidence="1">
    <location>
        <begin position="104"/>
        <end position="125"/>
    </location>
</feature>
<dbReference type="AlphaFoldDB" id="A0A438HV23"/>
<organism evidence="2 3">
    <name type="scientific">Vitis vinifera</name>
    <name type="common">Grape</name>
    <dbReference type="NCBI Taxonomy" id="29760"/>
    <lineage>
        <taxon>Eukaryota</taxon>
        <taxon>Viridiplantae</taxon>
        <taxon>Streptophyta</taxon>
        <taxon>Embryophyta</taxon>
        <taxon>Tracheophyta</taxon>
        <taxon>Spermatophyta</taxon>
        <taxon>Magnoliopsida</taxon>
        <taxon>eudicotyledons</taxon>
        <taxon>Gunneridae</taxon>
        <taxon>Pentapetalae</taxon>
        <taxon>rosids</taxon>
        <taxon>Vitales</taxon>
        <taxon>Vitaceae</taxon>
        <taxon>Viteae</taxon>
        <taxon>Vitis</taxon>
    </lineage>
</organism>
<evidence type="ECO:0000256" key="1">
    <source>
        <dbReference type="SAM" id="MobiDB-lite"/>
    </source>
</evidence>
<feature type="compositionally biased region" description="Basic and acidic residues" evidence="1">
    <location>
        <begin position="108"/>
        <end position="122"/>
    </location>
</feature>
<dbReference type="PANTHER" id="PTHR34427:SF5">
    <property type="entry name" value="DUF4283 DOMAIN-CONTAINING PROTEIN"/>
    <property type="match status" value="1"/>
</dbReference>
<evidence type="ECO:0000313" key="3">
    <source>
        <dbReference type="Proteomes" id="UP000288805"/>
    </source>
</evidence>
<evidence type="ECO:0000313" key="2">
    <source>
        <dbReference type="EMBL" id="RVW88296.1"/>
    </source>
</evidence>
<proteinExistence type="predicted"/>
<dbReference type="PANTHER" id="PTHR34427">
    <property type="entry name" value="DUF4283 DOMAIN PROTEIN"/>
    <property type="match status" value="1"/>
</dbReference>
<accession>A0A438HV23</accession>